<dbReference type="CDD" id="cd05233">
    <property type="entry name" value="SDR_c"/>
    <property type="match status" value="1"/>
</dbReference>
<dbReference type="EMBL" id="KL660724">
    <property type="protein sequence ID" value="KFA63709.1"/>
    <property type="molecule type" value="Genomic_DNA"/>
</dbReference>
<keyword evidence="5" id="KW-1185">Reference proteome</keyword>
<evidence type="ECO:0000256" key="1">
    <source>
        <dbReference type="ARBA" id="ARBA00006484"/>
    </source>
</evidence>
<gene>
    <name evidence="4" type="ORF">S40285_07117</name>
</gene>
<dbReference type="OMA" id="AYLYCMK"/>
<evidence type="ECO:0000313" key="5">
    <source>
        <dbReference type="Proteomes" id="UP000028524"/>
    </source>
</evidence>
<accession>A0A084QIC4</accession>
<dbReference type="InterPro" id="IPR051122">
    <property type="entry name" value="SDR_DHRS6-like"/>
</dbReference>
<protein>
    <submittedName>
        <fullName evidence="4">Uncharacterized protein</fullName>
    </submittedName>
</protein>
<name>A0A084QIC4_STAC4</name>
<dbReference type="InterPro" id="IPR036291">
    <property type="entry name" value="NAD(P)-bd_dom_sf"/>
</dbReference>
<keyword evidence="2" id="KW-0521">NADP</keyword>
<keyword evidence="3" id="KW-0560">Oxidoreductase</keyword>
<dbReference type="OrthoDB" id="294295at2759"/>
<dbReference type="SUPFAM" id="SSF51735">
    <property type="entry name" value="NAD(P)-binding Rossmann-fold domains"/>
    <property type="match status" value="1"/>
</dbReference>
<dbReference type="Proteomes" id="UP000028524">
    <property type="component" value="Unassembled WGS sequence"/>
</dbReference>
<evidence type="ECO:0000256" key="2">
    <source>
        <dbReference type="ARBA" id="ARBA00022857"/>
    </source>
</evidence>
<dbReference type="HOGENOM" id="CLU_010194_15_2_1"/>
<dbReference type="Gene3D" id="3.40.50.720">
    <property type="entry name" value="NAD(P)-binding Rossmann-like Domain"/>
    <property type="match status" value="1"/>
</dbReference>
<dbReference type="InParanoid" id="A0A084QIC4"/>
<dbReference type="Pfam" id="PF23441">
    <property type="entry name" value="SDR"/>
    <property type="match status" value="1"/>
</dbReference>
<dbReference type="PANTHER" id="PTHR43477:SF1">
    <property type="entry name" value="DIHYDROANTICAPSIN 7-DEHYDROGENASE"/>
    <property type="match status" value="1"/>
</dbReference>
<reference evidence="4 5" key="1">
    <citation type="journal article" date="2014" name="BMC Genomics">
        <title>Comparative genome sequencing reveals chemotype-specific gene clusters in the toxigenic black mold Stachybotrys.</title>
        <authorList>
            <person name="Semeiks J."/>
            <person name="Borek D."/>
            <person name="Otwinowski Z."/>
            <person name="Grishin N.V."/>
        </authorList>
    </citation>
    <scope>NUCLEOTIDE SEQUENCE [LARGE SCALE GENOMIC DNA]</scope>
    <source>
        <strain evidence="4 5">IBT 40285</strain>
    </source>
</reference>
<dbReference type="InterPro" id="IPR057571">
    <property type="entry name" value="SDR_PhqE-like"/>
</dbReference>
<organism evidence="4 5">
    <name type="scientific">Stachybotrys chlorohalonatus (strain IBT 40285)</name>
    <dbReference type="NCBI Taxonomy" id="1283841"/>
    <lineage>
        <taxon>Eukaryota</taxon>
        <taxon>Fungi</taxon>
        <taxon>Dikarya</taxon>
        <taxon>Ascomycota</taxon>
        <taxon>Pezizomycotina</taxon>
        <taxon>Sordariomycetes</taxon>
        <taxon>Hypocreomycetidae</taxon>
        <taxon>Hypocreales</taxon>
        <taxon>Stachybotryaceae</taxon>
        <taxon>Stachybotrys</taxon>
    </lineage>
</organism>
<sequence>MSPSLYKYLNKLEDHNVLVLGGSSGIGFAVAEAAVEHGAHVVISSSNQAKVDSAVLQLQDHAKAINRSPNAITGLVCDLANSATVEDNIVKLLEFATKFDKLDHVAYTAGNVIGLPSLDRTTLQEIHGAGMVRQYAPILLAKQLPKYMKVSARSSFTITGSINAWRPSPGWSIITSIVSGVEGLARGLAVDLHPLRANVVQLGIVPTEFFDHIPHRQEFEEQSRRDVLTGRLGKPEEVAEAYIYLMKDSFATGTTLVTDGGALISRRA</sequence>
<dbReference type="AlphaFoldDB" id="A0A084QIC4"/>
<evidence type="ECO:0000256" key="3">
    <source>
        <dbReference type="ARBA" id="ARBA00023002"/>
    </source>
</evidence>
<proteinExistence type="inferred from homology"/>
<dbReference type="InterPro" id="IPR002347">
    <property type="entry name" value="SDR_fam"/>
</dbReference>
<dbReference type="PRINTS" id="PR00081">
    <property type="entry name" value="GDHRDH"/>
</dbReference>
<comment type="similarity">
    <text evidence="1">Belongs to the short-chain dehydrogenases/reductases (SDR) family.</text>
</comment>
<dbReference type="GO" id="GO:0016491">
    <property type="term" value="F:oxidoreductase activity"/>
    <property type="evidence" value="ECO:0007669"/>
    <property type="project" value="UniProtKB-KW"/>
</dbReference>
<dbReference type="STRING" id="1283841.A0A084QIC4"/>
<dbReference type="PANTHER" id="PTHR43477">
    <property type="entry name" value="DIHYDROANTICAPSIN 7-DEHYDROGENASE"/>
    <property type="match status" value="1"/>
</dbReference>
<evidence type="ECO:0000313" key="4">
    <source>
        <dbReference type="EMBL" id="KFA63709.1"/>
    </source>
</evidence>